<gene>
    <name evidence="2" type="ORF">SJ2017_0929</name>
</gene>
<protein>
    <recommendedName>
        <fullName evidence="4">Porin</fullName>
    </recommendedName>
</protein>
<dbReference type="EMBL" id="CP020472">
    <property type="protein sequence ID" value="ARD21260.1"/>
    <property type="molecule type" value="Genomic_DNA"/>
</dbReference>
<keyword evidence="3" id="KW-1185">Reference proteome</keyword>
<dbReference type="RefSeq" id="WP_080915039.1">
    <property type="nucleotide sequence ID" value="NZ_CP020472.1"/>
</dbReference>
<dbReference type="Proteomes" id="UP000191820">
    <property type="component" value="Chromosome"/>
</dbReference>
<keyword evidence="1" id="KW-0732">Signal</keyword>
<reference evidence="2 3" key="1">
    <citation type="submission" date="2017-03" db="EMBL/GenBank/DDBJ databases">
        <title>Genome sequencing of Shewanella japonica KCTC 22435.</title>
        <authorList>
            <person name="Kim K.M."/>
        </authorList>
    </citation>
    <scope>NUCLEOTIDE SEQUENCE [LARGE SCALE GENOMIC DNA]</scope>
    <source>
        <strain evidence="2 3">KCTC 22435</strain>
    </source>
</reference>
<dbReference type="SUPFAM" id="SSF56935">
    <property type="entry name" value="Porins"/>
    <property type="match status" value="1"/>
</dbReference>
<sequence>MKRCHSQPLKLTAAIAISFVAFSAQANDTLASANNSFHHDTSASYITDTDNSDNAYLFASYRYYFDAVSTDLGPWALNTFLAQSSNFGVNYLKSDLAETSSYQVDGTYVFESNWFIGANYQQINDDDDSFAWPYNYDESLYGLKLGYYFNESSQISLFYQNQSGSDSYQHTSGSGQNFQIGLLAANFDNQSDTFGIETQSYIPMESINGVNLFARWQYTDASQYYYYRLAQDGFLPERYFTTDIDNTFNHIFLAADFYINKSWSIGAQYDWQDIDIKQFNSSSFTPEGDTTEVSDSVNNYGLNTAYWWQISPHFSAKFSASKLFNDNDDNQDSLLFGLDLNARF</sequence>
<evidence type="ECO:0000313" key="2">
    <source>
        <dbReference type="EMBL" id="ARD21260.1"/>
    </source>
</evidence>
<proteinExistence type="predicted"/>
<evidence type="ECO:0008006" key="4">
    <source>
        <dbReference type="Google" id="ProtNLM"/>
    </source>
</evidence>
<evidence type="ECO:0000313" key="3">
    <source>
        <dbReference type="Proteomes" id="UP000191820"/>
    </source>
</evidence>
<feature type="signal peptide" evidence="1">
    <location>
        <begin position="1"/>
        <end position="26"/>
    </location>
</feature>
<name>A0ABN4YBJ0_9GAMM</name>
<organism evidence="2 3">
    <name type="scientific">Shewanella japonica</name>
    <dbReference type="NCBI Taxonomy" id="93973"/>
    <lineage>
        <taxon>Bacteria</taxon>
        <taxon>Pseudomonadati</taxon>
        <taxon>Pseudomonadota</taxon>
        <taxon>Gammaproteobacteria</taxon>
        <taxon>Alteromonadales</taxon>
        <taxon>Shewanellaceae</taxon>
        <taxon>Shewanella</taxon>
    </lineage>
</organism>
<accession>A0ABN4YBJ0</accession>
<feature type="chain" id="PRO_5047082292" description="Porin" evidence="1">
    <location>
        <begin position="27"/>
        <end position="344"/>
    </location>
</feature>
<evidence type="ECO:0000256" key="1">
    <source>
        <dbReference type="SAM" id="SignalP"/>
    </source>
</evidence>